<evidence type="ECO:0000259" key="9">
    <source>
        <dbReference type="Pfam" id="PF00144"/>
    </source>
</evidence>
<dbReference type="GO" id="GO:0016787">
    <property type="term" value="F:hydrolase activity"/>
    <property type="evidence" value="ECO:0007669"/>
    <property type="project" value="UniProtKB-KW"/>
</dbReference>
<dbReference type="SUPFAM" id="SSF48452">
    <property type="entry name" value="TPR-like"/>
    <property type="match status" value="1"/>
</dbReference>
<evidence type="ECO:0000256" key="2">
    <source>
        <dbReference type="ARBA" id="ARBA00012865"/>
    </source>
</evidence>
<keyword evidence="8" id="KW-0732">Signal</keyword>
<keyword evidence="4 7" id="KW-0046">Antibiotic resistance</keyword>
<proteinExistence type="inferred from homology"/>
<dbReference type="PROSITE" id="PS00336">
    <property type="entry name" value="BETA_LACTAMASE_C"/>
    <property type="match status" value="1"/>
</dbReference>
<evidence type="ECO:0000256" key="6">
    <source>
        <dbReference type="PROSITE-ProRule" id="PRU00339"/>
    </source>
</evidence>
<dbReference type="Proteomes" id="UP000650424">
    <property type="component" value="Unassembled WGS sequence"/>
</dbReference>
<feature type="domain" description="Beta-lactamase-related" evidence="9">
    <location>
        <begin position="52"/>
        <end position="359"/>
    </location>
</feature>
<evidence type="ECO:0000256" key="1">
    <source>
        <dbReference type="ARBA" id="ARBA00007840"/>
    </source>
</evidence>
<name>A0ABR6ZVQ9_9BURK</name>
<feature type="chain" id="PRO_5046186397" description="Beta-lactamase" evidence="8">
    <location>
        <begin position="27"/>
        <end position="496"/>
    </location>
</feature>
<dbReference type="InterPro" id="IPR012338">
    <property type="entry name" value="Beta-lactam/transpept-like"/>
</dbReference>
<gene>
    <name evidence="10" type="ORF">H8L32_19660</name>
</gene>
<protein>
    <recommendedName>
        <fullName evidence="2 7">Beta-lactamase</fullName>
        <ecNumber evidence="2 7">3.5.2.6</ecNumber>
    </recommendedName>
</protein>
<dbReference type="Pfam" id="PF00144">
    <property type="entry name" value="Beta-lactamase"/>
    <property type="match status" value="1"/>
</dbReference>
<sequence length="496" mass="54276">MKTPILRRICQLSLVTLTLCAINVQAAAPVALNDADILAILKQRIDSEQMGASIVIGIIDDKGSRVISHGYANVQDRTRADADTVFEIGSISKVFTGLILMDMAEKGEVRLNDPVAKYLPATVTVPGRGGKQISLRDLSTHVSGLPRMPTNFAPKNPQNPYVDYTQDLLYQFLSGYQLTRDIGANPEYSNVGVGLLGHALSLRAGTDYETLIRNRILIPLDMRSTGIRLTDDMKKHLATPYVVGGNFGGETKLDATSNWDLGVLESAGGIRSSTNDMLKFLAANMGKDSTLKAVINKMQEPLEPQEPGKPVRLAWGGYSTRYGSEITGHSGGTGGYRSYIGFDRKAGKGVVVLSNATTDVADIGSKIINSEYRLAQLKIPPVFLQALDKAGYEKAIAVYQELKAKDADFYLREEVLNEWAYFRLKDKKDQGTVELFKLAVHLYPKSANTYDSLAEAYEAVSMNELAVSNYQKSLELNPQNTNAVNRLKVLAETGKK</sequence>
<feature type="repeat" description="TPR" evidence="6">
    <location>
        <begin position="447"/>
        <end position="480"/>
    </location>
</feature>
<evidence type="ECO:0000313" key="11">
    <source>
        <dbReference type="Proteomes" id="UP000650424"/>
    </source>
</evidence>
<evidence type="ECO:0000256" key="3">
    <source>
        <dbReference type="ARBA" id="ARBA00022801"/>
    </source>
</evidence>
<dbReference type="PANTHER" id="PTHR22935">
    <property type="entry name" value="PENICILLIN-BINDING PROTEIN"/>
    <property type="match status" value="1"/>
</dbReference>
<dbReference type="Gene3D" id="3.40.710.10">
    <property type="entry name" value="DD-peptidase/beta-lactamase superfamily"/>
    <property type="match status" value="1"/>
</dbReference>
<reference evidence="10 11" key="1">
    <citation type="submission" date="2020-08" db="EMBL/GenBank/DDBJ databases">
        <title>Novel species isolated from subtropical streams in China.</title>
        <authorList>
            <person name="Lu H."/>
        </authorList>
    </citation>
    <scope>NUCLEOTIDE SEQUENCE [LARGE SCALE GENOMIC DNA]</scope>
    <source>
        <strain evidence="10 11">CY18W</strain>
    </source>
</reference>
<dbReference type="InterPro" id="IPR019734">
    <property type="entry name" value="TPR_rpt"/>
</dbReference>
<keyword evidence="6" id="KW-0802">TPR repeat</keyword>
<evidence type="ECO:0000256" key="7">
    <source>
        <dbReference type="RuleBase" id="RU361140"/>
    </source>
</evidence>
<dbReference type="InterPro" id="IPR051478">
    <property type="entry name" value="Beta-lactamase-like_AB/R"/>
</dbReference>
<dbReference type="PANTHER" id="PTHR22935:SF95">
    <property type="entry name" value="BETA-LACTAMASE-LIKE 1-RELATED"/>
    <property type="match status" value="1"/>
</dbReference>
<keyword evidence="11" id="KW-1185">Reference proteome</keyword>
<accession>A0ABR6ZVQ9</accession>
<organism evidence="10 11">
    <name type="scientific">Undibacterium hunanense</name>
    <dbReference type="NCBI Taxonomy" id="2762292"/>
    <lineage>
        <taxon>Bacteria</taxon>
        <taxon>Pseudomonadati</taxon>
        <taxon>Pseudomonadota</taxon>
        <taxon>Betaproteobacteria</taxon>
        <taxon>Burkholderiales</taxon>
        <taxon>Oxalobacteraceae</taxon>
        <taxon>Undibacterium</taxon>
    </lineage>
</organism>
<dbReference type="EC" id="3.5.2.6" evidence="2 7"/>
<evidence type="ECO:0000313" key="10">
    <source>
        <dbReference type="EMBL" id="MBC3919703.1"/>
    </source>
</evidence>
<dbReference type="RefSeq" id="WP_186948971.1">
    <property type="nucleotide sequence ID" value="NZ_JACOGF010000011.1"/>
</dbReference>
<dbReference type="InterPro" id="IPR001466">
    <property type="entry name" value="Beta-lactam-related"/>
</dbReference>
<dbReference type="Gene3D" id="1.25.40.10">
    <property type="entry name" value="Tetratricopeptide repeat domain"/>
    <property type="match status" value="1"/>
</dbReference>
<comment type="similarity">
    <text evidence="1 7">Belongs to the class-C beta-lactamase family.</text>
</comment>
<evidence type="ECO:0000256" key="4">
    <source>
        <dbReference type="ARBA" id="ARBA00023251"/>
    </source>
</evidence>
<comment type="catalytic activity">
    <reaction evidence="7">
        <text>a beta-lactam + H2O = a substituted beta-amino acid</text>
        <dbReference type="Rhea" id="RHEA:20401"/>
        <dbReference type="ChEBI" id="CHEBI:15377"/>
        <dbReference type="ChEBI" id="CHEBI:35627"/>
        <dbReference type="ChEBI" id="CHEBI:140347"/>
        <dbReference type="EC" id="3.5.2.6"/>
    </reaction>
</comment>
<feature type="signal peptide" evidence="8">
    <location>
        <begin position="1"/>
        <end position="26"/>
    </location>
</feature>
<comment type="similarity">
    <text evidence="5">Belongs to the beta-lactamase family.</text>
</comment>
<dbReference type="InterPro" id="IPR011990">
    <property type="entry name" value="TPR-like_helical_dom_sf"/>
</dbReference>
<dbReference type="PROSITE" id="PS50005">
    <property type="entry name" value="TPR"/>
    <property type="match status" value="1"/>
</dbReference>
<evidence type="ECO:0000256" key="8">
    <source>
        <dbReference type="SAM" id="SignalP"/>
    </source>
</evidence>
<dbReference type="InterPro" id="IPR001586">
    <property type="entry name" value="Beta-lactam_class-C_AS"/>
</dbReference>
<evidence type="ECO:0000256" key="5">
    <source>
        <dbReference type="ARBA" id="ARBA00038473"/>
    </source>
</evidence>
<dbReference type="EMBL" id="JACOGF010000011">
    <property type="protein sequence ID" value="MBC3919703.1"/>
    <property type="molecule type" value="Genomic_DNA"/>
</dbReference>
<dbReference type="SUPFAM" id="SSF56601">
    <property type="entry name" value="beta-lactamase/transpeptidase-like"/>
    <property type="match status" value="1"/>
</dbReference>
<comment type="caution">
    <text evidence="10">The sequence shown here is derived from an EMBL/GenBank/DDBJ whole genome shotgun (WGS) entry which is preliminary data.</text>
</comment>
<keyword evidence="3 7" id="KW-0378">Hydrolase</keyword>